<dbReference type="OMA" id="TIRNYEC"/>
<dbReference type="PANTHER" id="PTHR33512:SF33">
    <property type="entry name" value="OS06G0158800 PROTEIN"/>
    <property type="match status" value="1"/>
</dbReference>
<evidence type="ECO:0000256" key="2">
    <source>
        <dbReference type="SAM" id="Phobius"/>
    </source>
</evidence>
<dbReference type="Gramene" id="TraesCS7A02G117800.1">
    <property type="protein sequence ID" value="TraesCS7A02G117800.1.cds1"/>
    <property type="gene ID" value="TraesCS7A02G117800"/>
</dbReference>
<evidence type="ECO:0000256" key="3">
    <source>
        <dbReference type="SAM" id="SignalP"/>
    </source>
</evidence>
<feature type="compositionally biased region" description="Pro residues" evidence="1">
    <location>
        <begin position="239"/>
        <end position="253"/>
    </location>
</feature>
<keyword evidence="2" id="KW-1133">Transmembrane helix</keyword>
<accession>A0A3B6RDL6</accession>
<dbReference type="OrthoDB" id="768690at2759"/>
<dbReference type="Gramene" id="TraesARI7A03G03808980.1">
    <property type="protein sequence ID" value="TraesARI7A03G03808980.1.CDS1"/>
    <property type="gene ID" value="TraesARI7A03G03808980"/>
</dbReference>
<feature type="signal peptide" evidence="3">
    <location>
        <begin position="1"/>
        <end position="24"/>
    </location>
</feature>
<dbReference type="Gramene" id="TraesCS7A03G0278900.1">
    <property type="protein sequence ID" value="TraesCS7A03G0278900.1.CDS1"/>
    <property type="gene ID" value="TraesCS7A03G0278900"/>
</dbReference>
<dbReference type="GO" id="GO:0004861">
    <property type="term" value="F:cyclin-dependent protein serine/threonine kinase inhibitor activity"/>
    <property type="evidence" value="ECO:0000318"/>
    <property type="project" value="GO_Central"/>
</dbReference>
<reference evidence="4" key="2">
    <citation type="submission" date="2018-10" db="UniProtKB">
        <authorList>
            <consortium name="EnsemblPlants"/>
        </authorList>
    </citation>
    <scope>IDENTIFICATION</scope>
</reference>
<evidence type="ECO:0000256" key="1">
    <source>
        <dbReference type="SAM" id="MobiDB-lite"/>
    </source>
</evidence>
<dbReference type="Gramene" id="TraesLDM7A03G03847260.1">
    <property type="protein sequence ID" value="TraesLDM7A03G03847260.1.CDS1"/>
    <property type="gene ID" value="TraesLDM7A03G03847260"/>
</dbReference>
<feature type="region of interest" description="Disordered" evidence="1">
    <location>
        <begin position="235"/>
        <end position="254"/>
    </location>
</feature>
<proteinExistence type="predicted"/>
<organism evidence="4">
    <name type="scientific">Triticum aestivum</name>
    <name type="common">Wheat</name>
    <dbReference type="NCBI Taxonomy" id="4565"/>
    <lineage>
        <taxon>Eukaryota</taxon>
        <taxon>Viridiplantae</taxon>
        <taxon>Streptophyta</taxon>
        <taxon>Embryophyta</taxon>
        <taxon>Tracheophyta</taxon>
        <taxon>Spermatophyta</taxon>
        <taxon>Magnoliopsida</taxon>
        <taxon>Liliopsida</taxon>
        <taxon>Poales</taxon>
        <taxon>Poaceae</taxon>
        <taxon>BOP clade</taxon>
        <taxon>Pooideae</taxon>
        <taxon>Triticodae</taxon>
        <taxon>Triticeae</taxon>
        <taxon>Triticinae</taxon>
        <taxon>Triticum</taxon>
    </lineage>
</organism>
<dbReference type="EnsemblPlants" id="TraesCS7A02G117800.1">
    <property type="protein sequence ID" value="TraesCS7A02G117800.1.cds1"/>
    <property type="gene ID" value="TraesCS7A02G117800"/>
</dbReference>
<dbReference type="Gramene" id="TraesSTA7A03G03835270.1">
    <property type="protein sequence ID" value="TraesSTA7A03G03835270.1.CDS1"/>
    <property type="gene ID" value="TraesSTA7A03G03835270"/>
</dbReference>
<evidence type="ECO:0008006" key="6">
    <source>
        <dbReference type="Google" id="ProtNLM"/>
    </source>
</evidence>
<keyword evidence="2" id="KW-0472">Membrane</keyword>
<keyword evidence="2" id="KW-0812">Transmembrane</keyword>
<name>A0A3B6RDL6_WHEAT</name>
<keyword evidence="5" id="KW-1185">Reference proteome</keyword>
<dbReference type="PANTHER" id="PTHR33512">
    <property type="entry name" value="PROTEIN, PUTATIVE (DUF1191)-RELATED"/>
    <property type="match status" value="1"/>
</dbReference>
<dbReference type="Proteomes" id="UP000019116">
    <property type="component" value="Chromosome 7A"/>
</dbReference>
<sequence>MAVPSSSLLSLLLLALFLHHHCSAAQDRGSAAVVVNISAVEDVVRDRAFELLHRTDKLVGVPLTACPSPCGLVDVQASALRVRSSSLWDDGVNATDAAAGTAGFTVPPRVVPSPFARRVDVVFERFLGNSSSGALFAAPPGYALAAPVAALLAYDVSTGNNGSRAVGLRALGAPVRVEFGDLAHAAANGTTPFNATAARCVTFAVESGKAKAVATHAMASDTACTVTGTGHYGVAVRLQPPPPSPPPPPPQPPAAVRERWWAWMAVAGVGGVVVVSFLAATVVAAVRWSRRRRREEMDLRALAGEELGRMAVRGSRMPAAKMVRTRPELEDGSPLAWRR</sequence>
<feature type="chain" id="PRO_5043179988" description="Legume lectin domain-containing protein" evidence="3">
    <location>
        <begin position="25"/>
        <end position="339"/>
    </location>
</feature>
<keyword evidence="3" id="KW-0732">Signal</keyword>
<dbReference type="Gramene" id="TraesNOR7A03G03883670.1">
    <property type="protein sequence ID" value="TraesNOR7A03G03883670.1.CDS1"/>
    <property type="gene ID" value="TraesNOR7A03G03883670"/>
</dbReference>
<reference evidence="4" key="1">
    <citation type="submission" date="2018-08" db="EMBL/GenBank/DDBJ databases">
        <authorList>
            <person name="Rossello M."/>
        </authorList>
    </citation>
    <scope>NUCLEOTIDE SEQUENCE [LARGE SCALE GENOMIC DNA]</scope>
    <source>
        <strain evidence="4">cv. Chinese Spring</strain>
    </source>
</reference>
<dbReference type="AlphaFoldDB" id="A0A3B6RDL6"/>
<feature type="transmembrane region" description="Helical" evidence="2">
    <location>
        <begin position="260"/>
        <end position="286"/>
    </location>
</feature>
<dbReference type="Gramene" id="TraesSYM7A03G03791380.1">
    <property type="protein sequence ID" value="TraesSYM7A03G03791380.1.CDS1"/>
    <property type="gene ID" value="TraesSYM7A03G03791380"/>
</dbReference>
<evidence type="ECO:0000313" key="5">
    <source>
        <dbReference type="Proteomes" id="UP000019116"/>
    </source>
</evidence>
<dbReference type="Gramene" id="TraesSYM7A03G03791380.2">
    <property type="protein sequence ID" value="TraesSYM7A03G03791380.2.CDS1"/>
    <property type="gene ID" value="TraesSYM7A03G03791380"/>
</dbReference>
<dbReference type="STRING" id="4565.A0A3B6RDL6"/>
<dbReference type="Gramene" id="TraesMAC7A03G03841870.1">
    <property type="protein sequence ID" value="TraesMAC7A03G03841870.1.CDS1"/>
    <property type="gene ID" value="TraesMAC7A03G03841870"/>
</dbReference>
<protein>
    <recommendedName>
        <fullName evidence="6">Legume lectin domain-containing protein</fullName>
    </recommendedName>
</protein>
<dbReference type="InterPro" id="IPR010605">
    <property type="entry name" value="DUF1191"/>
</dbReference>
<evidence type="ECO:0000313" key="4">
    <source>
        <dbReference type="EnsemblPlants" id="TraesCS7A02G117800.1.cds1"/>
    </source>
</evidence>
<dbReference type="Pfam" id="PF06697">
    <property type="entry name" value="DUF1191"/>
    <property type="match status" value="1"/>
</dbReference>